<evidence type="ECO:0000256" key="1">
    <source>
        <dbReference type="SAM" id="MobiDB-lite"/>
    </source>
</evidence>
<keyword evidence="4" id="KW-1185">Reference proteome</keyword>
<dbReference type="AlphaFoldDB" id="A0A9P5YPP4"/>
<evidence type="ECO:0000313" key="4">
    <source>
        <dbReference type="Proteomes" id="UP000807469"/>
    </source>
</evidence>
<proteinExistence type="predicted"/>
<dbReference type="Pfam" id="PF20149">
    <property type="entry name" value="DUF6532"/>
    <property type="match status" value="1"/>
</dbReference>
<feature type="compositionally biased region" description="Basic and acidic residues" evidence="1">
    <location>
        <begin position="308"/>
        <end position="320"/>
    </location>
</feature>
<feature type="region of interest" description="Disordered" evidence="1">
    <location>
        <begin position="174"/>
        <end position="216"/>
    </location>
</feature>
<sequence>MSSVKQTKTISNTYLFRFLPSSSDYSRLFNFPLPIFKELVIMANQRDVDMEGPPYATSQPSAALRSRKAHRQRYGYEREGDAAGRKQASANAEFAAPKPAQHTMRVVLRPNYLYESKVVVAIYDPEKVGKHTTQPHLFWPQTGIAHHHKKATHFRPHSHRKLRVTRPKPEMFADASAKVDPSPRLAPLHPRMSIRTAPDATTQNPPSPLKSPMNSSPSPALLVRWLGGSFISSTQALIGQASRDADIEVVGRAAQQGSDLPASSDTDDLPASIQVTTTQGRAQAKHGARQEKVKYREIESAQGTKACASDKRNDKFKGERSTIVSASPQQARKHKKCTQNVPAETEDGHASDAGATSDDDVVEVDLWPSHARFHGDGLCSPNPYLRTICKKAIQIAESVLVTEHTWPELNKASEYHVPLLAAAAKYLENQGPEYRDIRKRVGKDDDFAARVGRWVLDRLSHARSPCISPVSVMDALSESAPFWDLGSDAGRLGAGASWSGSSTGKGYLNISITNVLRLAFFASSTALGHCFSNKYNNKGRRELTIPLVALAATGVYAALSAWSNGDYHRKPADCFDGETFAEVYNRHARVLEELQNKHLNIFQAVMGEIYQCVIGNDGQQVAEQSNALASWCYSG</sequence>
<evidence type="ECO:0000259" key="2">
    <source>
        <dbReference type="Pfam" id="PF20149"/>
    </source>
</evidence>
<protein>
    <recommendedName>
        <fullName evidence="2">DUF6532 domain-containing protein</fullName>
    </recommendedName>
</protein>
<accession>A0A9P5YPP4</accession>
<reference evidence="3" key="1">
    <citation type="submission" date="2020-11" db="EMBL/GenBank/DDBJ databases">
        <authorList>
            <consortium name="DOE Joint Genome Institute"/>
            <person name="Ahrendt S."/>
            <person name="Riley R."/>
            <person name="Andreopoulos W."/>
            <person name="Labutti K."/>
            <person name="Pangilinan J."/>
            <person name="Ruiz-Duenas F.J."/>
            <person name="Barrasa J.M."/>
            <person name="Sanchez-Garcia M."/>
            <person name="Camarero S."/>
            <person name="Miyauchi S."/>
            <person name="Serrano A."/>
            <person name="Linde D."/>
            <person name="Babiker R."/>
            <person name="Drula E."/>
            <person name="Ayuso-Fernandez I."/>
            <person name="Pacheco R."/>
            <person name="Padilla G."/>
            <person name="Ferreira P."/>
            <person name="Barriuso J."/>
            <person name="Kellner H."/>
            <person name="Castanera R."/>
            <person name="Alfaro M."/>
            <person name="Ramirez L."/>
            <person name="Pisabarro A.G."/>
            <person name="Kuo A."/>
            <person name="Tritt A."/>
            <person name="Lipzen A."/>
            <person name="He G."/>
            <person name="Yan M."/>
            <person name="Ng V."/>
            <person name="Cullen D."/>
            <person name="Martin F."/>
            <person name="Rosso M.-N."/>
            <person name="Henrissat B."/>
            <person name="Hibbett D."/>
            <person name="Martinez A.T."/>
            <person name="Grigoriev I.V."/>
        </authorList>
    </citation>
    <scope>NUCLEOTIDE SEQUENCE</scope>
    <source>
        <strain evidence="3">CIRM-BRFM 674</strain>
    </source>
</reference>
<name>A0A9P5YPP4_9AGAR</name>
<feature type="region of interest" description="Disordered" evidence="1">
    <location>
        <begin position="304"/>
        <end position="358"/>
    </location>
</feature>
<dbReference type="Proteomes" id="UP000807469">
    <property type="component" value="Unassembled WGS sequence"/>
</dbReference>
<organism evidence="3 4">
    <name type="scientific">Pholiota conissans</name>
    <dbReference type="NCBI Taxonomy" id="109636"/>
    <lineage>
        <taxon>Eukaryota</taxon>
        <taxon>Fungi</taxon>
        <taxon>Dikarya</taxon>
        <taxon>Basidiomycota</taxon>
        <taxon>Agaricomycotina</taxon>
        <taxon>Agaricomycetes</taxon>
        <taxon>Agaricomycetidae</taxon>
        <taxon>Agaricales</taxon>
        <taxon>Agaricineae</taxon>
        <taxon>Strophariaceae</taxon>
        <taxon>Pholiota</taxon>
    </lineage>
</organism>
<dbReference type="OrthoDB" id="3225557at2759"/>
<comment type="caution">
    <text evidence="3">The sequence shown here is derived from an EMBL/GenBank/DDBJ whole genome shotgun (WGS) entry which is preliminary data.</text>
</comment>
<feature type="domain" description="DUF6532" evidence="2">
    <location>
        <begin position="505"/>
        <end position="593"/>
    </location>
</feature>
<dbReference type="InterPro" id="IPR045341">
    <property type="entry name" value="DUF6532"/>
</dbReference>
<dbReference type="EMBL" id="MU155429">
    <property type="protein sequence ID" value="KAF9473612.1"/>
    <property type="molecule type" value="Genomic_DNA"/>
</dbReference>
<gene>
    <name evidence="3" type="ORF">BDN70DRAFT_899639</name>
</gene>
<evidence type="ECO:0000313" key="3">
    <source>
        <dbReference type="EMBL" id="KAF9473612.1"/>
    </source>
</evidence>